<gene>
    <name evidence="2" type="ORF">OSTLU_27825</name>
</gene>
<organism evidence="2 3">
    <name type="scientific">Ostreococcus lucimarinus (strain CCE9901)</name>
    <dbReference type="NCBI Taxonomy" id="436017"/>
    <lineage>
        <taxon>Eukaryota</taxon>
        <taxon>Viridiplantae</taxon>
        <taxon>Chlorophyta</taxon>
        <taxon>Mamiellophyceae</taxon>
        <taxon>Mamiellales</taxon>
        <taxon>Bathycoccaceae</taxon>
        <taxon>Ostreococcus</taxon>
    </lineage>
</organism>
<dbReference type="AlphaFoldDB" id="A4S8E8"/>
<protein>
    <submittedName>
        <fullName evidence="2">Uncharacterized protein</fullName>
    </submittedName>
</protein>
<feature type="transmembrane region" description="Helical" evidence="1">
    <location>
        <begin position="77"/>
        <end position="99"/>
    </location>
</feature>
<dbReference type="OrthoDB" id="419711at2759"/>
<keyword evidence="1" id="KW-0472">Membrane</keyword>
<dbReference type="EMBL" id="CP000595">
    <property type="protein sequence ID" value="ABP00050.1"/>
    <property type="molecule type" value="Genomic_DNA"/>
</dbReference>
<dbReference type="HOGENOM" id="CLU_867116_0_0_1"/>
<evidence type="ECO:0000256" key="1">
    <source>
        <dbReference type="SAM" id="Phobius"/>
    </source>
</evidence>
<keyword evidence="1" id="KW-0812">Transmembrane</keyword>
<dbReference type="GeneID" id="5005693"/>
<dbReference type="OMA" id="FESLAWH"/>
<evidence type="ECO:0000313" key="3">
    <source>
        <dbReference type="Proteomes" id="UP000001568"/>
    </source>
</evidence>
<keyword evidence="1" id="KW-1133">Transmembrane helix</keyword>
<feature type="transmembrane region" description="Helical" evidence="1">
    <location>
        <begin position="119"/>
        <end position="135"/>
    </location>
</feature>
<proteinExistence type="predicted"/>
<reference evidence="2 3" key="1">
    <citation type="journal article" date="2007" name="Proc. Natl. Acad. Sci. U.S.A.">
        <title>The tiny eukaryote Ostreococcus provides genomic insights into the paradox of plankton speciation.</title>
        <authorList>
            <person name="Palenik B."/>
            <person name="Grimwood J."/>
            <person name="Aerts A."/>
            <person name="Rouze P."/>
            <person name="Salamov A."/>
            <person name="Putnam N."/>
            <person name="Dupont C."/>
            <person name="Jorgensen R."/>
            <person name="Derelle E."/>
            <person name="Rombauts S."/>
            <person name="Zhou K."/>
            <person name="Otillar R."/>
            <person name="Merchant S.S."/>
            <person name="Podell S."/>
            <person name="Gaasterland T."/>
            <person name="Napoli C."/>
            <person name="Gendler K."/>
            <person name="Manuell A."/>
            <person name="Tai V."/>
            <person name="Vallon O."/>
            <person name="Piganeau G."/>
            <person name="Jancek S."/>
            <person name="Heijde M."/>
            <person name="Jabbari K."/>
            <person name="Bowler C."/>
            <person name="Lohr M."/>
            <person name="Robbens S."/>
            <person name="Werner G."/>
            <person name="Dubchak I."/>
            <person name="Pazour G.J."/>
            <person name="Ren Q."/>
            <person name="Paulsen I."/>
            <person name="Delwiche C."/>
            <person name="Schmutz J."/>
            <person name="Rokhsar D."/>
            <person name="Van de Peer Y."/>
            <person name="Moreau H."/>
            <person name="Grigoriev I.V."/>
        </authorList>
    </citation>
    <scope>NUCLEOTIDE SEQUENCE [LARGE SCALE GENOMIC DNA]</scope>
    <source>
        <strain evidence="2 3">CCE9901</strain>
    </source>
</reference>
<feature type="transmembrane region" description="Helical" evidence="1">
    <location>
        <begin position="195"/>
        <end position="217"/>
    </location>
</feature>
<sequence>MPRAAPDRAELEEDDIDFDDLRIRKPPPQWTTTATITSVVAWGALAAHNVIAMPKIDGVANVSFERVSSSSRFVPKAALFALRMGTFAFGVFFFCYHMVYEHSMQVRKTDGFDYLSDWTILLLFVLEGALGMNMYRTEREEGELDGLTNVLVIAYGVAWTTNVLSSAGAWYSFFAFPMCRALEGVDNYPDCYLEWYRLVEHAGNMVVLLLEFLLGALPMRRRDFGWSILFVQAYVFFCWYRFYATGKAVYVMFDFAKSFESLAWHNLVFFATTLIFFVCLKFHQHKGYRTAAHVRAAGPFVIARVRGDDVDVAERASLVQK</sequence>
<feature type="transmembrane region" description="Helical" evidence="1">
    <location>
        <begin position="262"/>
        <end position="280"/>
    </location>
</feature>
<dbReference type="Gramene" id="ABP00050">
    <property type="protein sequence ID" value="ABP00050"/>
    <property type="gene ID" value="OSTLU_27825"/>
</dbReference>
<accession>A4S8E8</accession>
<feature type="transmembrane region" description="Helical" evidence="1">
    <location>
        <begin position="224"/>
        <end position="242"/>
    </location>
</feature>
<feature type="transmembrane region" description="Helical" evidence="1">
    <location>
        <begin position="147"/>
        <end position="175"/>
    </location>
</feature>
<evidence type="ECO:0000313" key="2">
    <source>
        <dbReference type="EMBL" id="ABP00050.1"/>
    </source>
</evidence>
<keyword evidence="3" id="KW-1185">Reference proteome</keyword>
<name>A4S8E8_OSTLU</name>
<dbReference type="RefSeq" id="XP_001421756.1">
    <property type="nucleotide sequence ID" value="XM_001421719.1"/>
</dbReference>
<dbReference type="Proteomes" id="UP000001568">
    <property type="component" value="Chromosome 15"/>
</dbReference>
<dbReference type="KEGG" id="olu:OSTLU_27825"/>